<evidence type="ECO:0000259" key="1">
    <source>
        <dbReference type="Pfam" id="PF07833"/>
    </source>
</evidence>
<dbReference type="RefSeq" id="WP_258434084.1">
    <property type="nucleotide sequence ID" value="NZ_JANSGW010000022.1"/>
</dbReference>
<organism evidence="2 3">
    <name type="scientific">Brevibacillus laterosporus</name>
    <name type="common">Bacillus laterosporus</name>
    <dbReference type="NCBI Taxonomy" id="1465"/>
    <lineage>
        <taxon>Bacteria</taxon>
        <taxon>Bacillati</taxon>
        <taxon>Bacillota</taxon>
        <taxon>Bacilli</taxon>
        <taxon>Bacillales</taxon>
        <taxon>Paenibacillaceae</taxon>
        <taxon>Brevibacillus</taxon>
    </lineage>
</organism>
<dbReference type="Gene3D" id="3.30.457.10">
    <property type="entry name" value="Copper amine oxidase-like, N-terminal domain"/>
    <property type="match status" value="1"/>
</dbReference>
<dbReference type="Proteomes" id="UP001077662">
    <property type="component" value="Unassembled WGS sequence"/>
</dbReference>
<comment type="caution">
    <text evidence="2">The sequence shown here is derived from an EMBL/GenBank/DDBJ whole genome shotgun (WGS) entry which is preliminary data.</text>
</comment>
<dbReference type="SUPFAM" id="SSF55383">
    <property type="entry name" value="Copper amine oxidase, domain N"/>
    <property type="match status" value="1"/>
</dbReference>
<dbReference type="EMBL" id="JAPTNE010000022">
    <property type="protein sequence ID" value="MCZ0808529.1"/>
    <property type="molecule type" value="Genomic_DNA"/>
</dbReference>
<gene>
    <name evidence="2" type="ORF">O0554_16685</name>
</gene>
<protein>
    <submittedName>
        <fullName evidence="2">Copper amine oxidase N-terminal domain-containing protein</fullName>
    </submittedName>
</protein>
<dbReference type="AlphaFoldDB" id="A0AAP3GDR4"/>
<feature type="domain" description="Copper amine oxidase-like N-terminal" evidence="1">
    <location>
        <begin position="478"/>
        <end position="585"/>
    </location>
</feature>
<evidence type="ECO:0000313" key="3">
    <source>
        <dbReference type="Proteomes" id="UP001077662"/>
    </source>
</evidence>
<evidence type="ECO:0000313" key="2">
    <source>
        <dbReference type="EMBL" id="MCZ0808529.1"/>
    </source>
</evidence>
<proteinExistence type="predicted"/>
<reference evidence="2" key="1">
    <citation type="submission" date="2022-09" db="EMBL/GenBank/DDBJ databases">
        <title>Genome analysis and characterization of larvicidal activity of Brevibacillus strains.</title>
        <authorList>
            <person name="Patrusheva E.V."/>
            <person name="Izotova A.O."/>
            <person name="Toshchakov S.V."/>
            <person name="Sineoky S.P."/>
        </authorList>
    </citation>
    <scope>NUCLEOTIDE SEQUENCE</scope>
    <source>
        <strain evidence="2">VKPM_B-13247</strain>
    </source>
</reference>
<dbReference type="InterPro" id="IPR012854">
    <property type="entry name" value="Cu_amine_oxidase-like_N"/>
</dbReference>
<dbReference type="InterPro" id="IPR036582">
    <property type="entry name" value="Mao_N_sf"/>
</dbReference>
<name>A0AAP3GDR4_BRELA</name>
<accession>A0AAP3GDR4</accession>
<sequence>MKRFQTIVAIVLAVVFMFTTMGISQAEAVGGTLIIKEPVYYQPQLLEVISNKDGSITGEVMVDSRYAASVILQVSDGTGEVIREIELVNESKKGIQAPSGIKKKISTNTKLLRVDGELRSVNVTIISFTVPAKILELSPNEYEVSVETSNTVVKMEHTEYQYSEKQTIGIQGGKVLTTSFPVSFPGALEMDNDGKLIITLNLTSIYDKSTFYLVVMDEKSRQVKRIKLKTKQRTISSKDLNLDTGTYTIYIEVSDVKGSANSNRVTLVIPDSSKVISGDDDFPGYVKVSEDGMITINLKITSEYQKAKFNVVIKNDNGKIVKRIPISTKNSKISTKGLTLSSGNYEILLEMVLQGKKYYSSAASWSYGTSHVFSVPTGQAFPGGIKVNTNGTITINLQWKSSYSSYHANVVVYDIYGDVVKRIPITDKNPMISYRELGLSTGGYNIVIEIVDPDSEMSASTLPTFIPINQSKDIVIFIDGELQVFKKAPVEINGRTLVPLRAIFEALGARVDWDEATQTVTAMKDGTTIKLTIGSKVAYKNGKKLNLDVPAQLFNGDTTMVPIRFVSEALGAKVTWDGYSNAVIISND</sequence>
<dbReference type="Pfam" id="PF07833">
    <property type="entry name" value="Cu_amine_oxidN1"/>
    <property type="match status" value="1"/>
</dbReference>